<evidence type="ECO:0000256" key="4">
    <source>
        <dbReference type="ARBA" id="ARBA00022475"/>
    </source>
</evidence>
<evidence type="ECO:0000256" key="1">
    <source>
        <dbReference type="ARBA" id="ARBA00004651"/>
    </source>
</evidence>
<name>A0ABW2JDS6_9ACTN</name>
<feature type="transmembrane region" description="Helical" evidence="10">
    <location>
        <begin position="453"/>
        <end position="471"/>
    </location>
</feature>
<dbReference type="RefSeq" id="WP_381826767.1">
    <property type="nucleotide sequence ID" value="NZ_JBHTCF010000001.1"/>
</dbReference>
<keyword evidence="6" id="KW-0029">Amino-acid transport</keyword>
<evidence type="ECO:0000256" key="5">
    <source>
        <dbReference type="ARBA" id="ARBA00022692"/>
    </source>
</evidence>
<keyword evidence="4" id="KW-1003">Cell membrane</keyword>
<dbReference type="Pfam" id="PF00324">
    <property type="entry name" value="AA_permease"/>
    <property type="match status" value="1"/>
</dbReference>
<feature type="transmembrane region" description="Helical" evidence="10">
    <location>
        <begin position="383"/>
        <end position="406"/>
    </location>
</feature>
<feature type="transmembrane region" description="Helical" evidence="10">
    <location>
        <begin position="181"/>
        <end position="201"/>
    </location>
</feature>
<reference evidence="13" key="1">
    <citation type="journal article" date="2019" name="Int. J. Syst. Evol. Microbiol.">
        <title>The Global Catalogue of Microorganisms (GCM) 10K type strain sequencing project: providing services to taxonomists for standard genome sequencing and annotation.</title>
        <authorList>
            <consortium name="The Broad Institute Genomics Platform"/>
            <consortium name="The Broad Institute Genome Sequencing Center for Infectious Disease"/>
            <person name="Wu L."/>
            <person name="Ma J."/>
        </authorList>
    </citation>
    <scope>NUCLEOTIDE SEQUENCE [LARGE SCALE GENOMIC DNA]</scope>
    <source>
        <strain evidence="13">SYNS20</strain>
    </source>
</reference>
<feature type="transmembrane region" description="Helical" evidence="10">
    <location>
        <begin position="427"/>
        <end position="447"/>
    </location>
</feature>
<dbReference type="Gene3D" id="1.20.1740.10">
    <property type="entry name" value="Amino acid/polyamine transporter I"/>
    <property type="match status" value="1"/>
</dbReference>
<feature type="transmembrane region" description="Helical" evidence="10">
    <location>
        <begin position="267"/>
        <end position="289"/>
    </location>
</feature>
<organism evidence="12 13">
    <name type="scientific">Streptomyces monticola</name>
    <dbReference type="NCBI Taxonomy" id="2666263"/>
    <lineage>
        <taxon>Bacteria</taxon>
        <taxon>Bacillati</taxon>
        <taxon>Actinomycetota</taxon>
        <taxon>Actinomycetes</taxon>
        <taxon>Kitasatosporales</taxon>
        <taxon>Streptomycetaceae</taxon>
        <taxon>Streptomyces</taxon>
    </lineage>
</organism>
<evidence type="ECO:0000256" key="3">
    <source>
        <dbReference type="ARBA" id="ARBA00022448"/>
    </source>
</evidence>
<evidence type="ECO:0000313" key="12">
    <source>
        <dbReference type="EMBL" id="MFC7303560.1"/>
    </source>
</evidence>
<feature type="transmembrane region" description="Helical" evidence="10">
    <location>
        <begin position="38"/>
        <end position="55"/>
    </location>
</feature>
<dbReference type="PANTHER" id="PTHR43495">
    <property type="entry name" value="GABA PERMEASE"/>
    <property type="match status" value="1"/>
</dbReference>
<sequence length="490" mass="52651">MSKEAVNTAEDASRADAAHKPADAGDAGYSKDLKARHINMIAIGGAIGTGLFLGAGGRLNSAGPGLALAYLVCGIFAFFVVRALGELVVYRPSSGSFVSYAREFLGEKGAYVAGWAYFLNWSTTGIADITAIALYTHYWSFFTDIPQWVLALIALAIVLAVNLISVKIFGEMEFWFSIVKVAALVAFMLIGIFLLVTQHEVGGQTPGLHVISENGGWFPEGILPVVIVMQGVVFAYASLELVGVAAGETAEPQKIVPRAVNSIMWRVGLFYVGSVVLLALLLPGSMYSGDESPFVTVLSKIGVPAAGDVMNLVVLTAAMSSLNSGLYSTGRILRSMAMAGSAPKFTARMNRSKVPYGGIMLTSAVCVAGVGLNFLMPEKAFEIVLNVASIGIITTWITIMVCHMVFVRRTKQGLIERPKFRLPGSPVTEIVTILFLLTVLVLMWQDPEIGRRTLYLIPVVAAALVAGWFVVRKRVAQNQLDRDYEELGIK</sequence>
<evidence type="ECO:0000256" key="9">
    <source>
        <dbReference type="SAM" id="MobiDB-lite"/>
    </source>
</evidence>
<evidence type="ECO:0000256" key="7">
    <source>
        <dbReference type="ARBA" id="ARBA00022989"/>
    </source>
</evidence>
<evidence type="ECO:0000256" key="6">
    <source>
        <dbReference type="ARBA" id="ARBA00022970"/>
    </source>
</evidence>
<feature type="transmembrane region" description="Helical" evidence="10">
    <location>
        <begin position="110"/>
        <end position="136"/>
    </location>
</feature>
<dbReference type="PANTHER" id="PTHR43495:SF1">
    <property type="entry name" value="L-ASPARAGINE PERMEASE"/>
    <property type="match status" value="1"/>
</dbReference>
<evidence type="ECO:0000259" key="11">
    <source>
        <dbReference type="Pfam" id="PF00324"/>
    </source>
</evidence>
<proteinExistence type="inferred from homology"/>
<dbReference type="PIRSF" id="PIRSF006060">
    <property type="entry name" value="AA_transporter"/>
    <property type="match status" value="1"/>
</dbReference>
<feature type="transmembrane region" description="Helical" evidence="10">
    <location>
        <begin position="67"/>
        <end position="89"/>
    </location>
</feature>
<feature type="transmembrane region" description="Helical" evidence="10">
    <location>
        <begin position="221"/>
        <end position="246"/>
    </location>
</feature>
<feature type="transmembrane region" description="Helical" evidence="10">
    <location>
        <begin position="309"/>
        <end position="333"/>
    </location>
</feature>
<feature type="compositionally biased region" description="Basic and acidic residues" evidence="9">
    <location>
        <begin position="11"/>
        <end position="25"/>
    </location>
</feature>
<dbReference type="PROSITE" id="PS00218">
    <property type="entry name" value="AMINO_ACID_PERMEASE_1"/>
    <property type="match status" value="1"/>
</dbReference>
<dbReference type="InterPro" id="IPR004840">
    <property type="entry name" value="Amino_acid_permease_CS"/>
</dbReference>
<feature type="domain" description="Amino acid permease/ SLC12A" evidence="11">
    <location>
        <begin position="37"/>
        <end position="478"/>
    </location>
</feature>
<comment type="similarity">
    <text evidence="2">Belongs to the amino acid-polyamine-organocation (APC) superfamily. Amino acid transporter (AAT) (TC 2.A.3.1) family.</text>
</comment>
<evidence type="ECO:0000256" key="8">
    <source>
        <dbReference type="ARBA" id="ARBA00023136"/>
    </source>
</evidence>
<keyword evidence="7 10" id="KW-1133">Transmembrane helix</keyword>
<keyword evidence="13" id="KW-1185">Reference proteome</keyword>
<gene>
    <name evidence="12" type="ORF">ACFQVC_04930</name>
</gene>
<evidence type="ECO:0000256" key="10">
    <source>
        <dbReference type="SAM" id="Phobius"/>
    </source>
</evidence>
<keyword evidence="5 10" id="KW-0812">Transmembrane</keyword>
<feature type="region of interest" description="Disordered" evidence="9">
    <location>
        <begin position="1"/>
        <end position="25"/>
    </location>
</feature>
<evidence type="ECO:0000313" key="13">
    <source>
        <dbReference type="Proteomes" id="UP001596523"/>
    </source>
</evidence>
<protein>
    <submittedName>
        <fullName evidence="12">Amino acid permease</fullName>
    </submittedName>
</protein>
<accession>A0ABW2JDS6</accession>
<comment type="subcellular location">
    <subcellularLocation>
        <location evidence="1">Cell membrane</location>
        <topology evidence="1">Multi-pass membrane protein</topology>
    </subcellularLocation>
</comment>
<comment type="caution">
    <text evidence="12">The sequence shown here is derived from an EMBL/GenBank/DDBJ whole genome shotgun (WGS) entry which is preliminary data.</text>
</comment>
<feature type="transmembrane region" description="Helical" evidence="10">
    <location>
        <begin position="354"/>
        <end position="377"/>
    </location>
</feature>
<dbReference type="InterPro" id="IPR004841">
    <property type="entry name" value="AA-permease/SLC12A_dom"/>
</dbReference>
<dbReference type="EMBL" id="JBHTCF010000001">
    <property type="protein sequence ID" value="MFC7303560.1"/>
    <property type="molecule type" value="Genomic_DNA"/>
</dbReference>
<keyword evidence="3" id="KW-0813">Transport</keyword>
<dbReference type="Proteomes" id="UP001596523">
    <property type="component" value="Unassembled WGS sequence"/>
</dbReference>
<evidence type="ECO:0000256" key="2">
    <source>
        <dbReference type="ARBA" id="ARBA00008583"/>
    </source>
</evidence>
<keyword evidence="8 10" id="KW-0472">Membrane</keyword>
<feature type="transmembrane region" description="Helical" evidence="10">
    <location>
        <begin position="148"/>
        <end position="169"/>
    </location>
</feature>